<gene>
    <name evidence="8" type="ORF">AC578_6336</name>
</gene>
<comment type="subunit">
    <text evidence="6">Component of the RIX1 complex, composed of IPI1, RIX1/IPI2 and IPI3 in a 1:2:2 stoichiometry. The complex interacts (via RIX1) with MDN1 (via its hexameric AAA ATPase ring) and the pre-60S ribosome particles.</text>
</comment>
<evidence type="ECO:0000256" key="6">
    <source>
        <dbReference type="RuleBase" id="RU369067"/>
    </source>
</evidence>
<comment type="subcellular location">
    <subcellularLocation>
        <location evidence="6">Nucleus</location>
    </subcellularLocation>
</comment>
<accession>A0A139HGD6</accession>
<comment type="function">
    <text evidence="1 6">Component of the RIX1 complex required for processing of ITS2 sequences from 35S pre-rRNA.</text>
</comment>
<dbReference type="Pfam" id="PF00400">
    <property type="entry name" value="WD40"/>
    <property type="match status" value="2"/>
</dbReference>
<evidence type="ECO:0000256" key="1">
    <source>
        <dbReference type="ARBA" id="ARBA00002355"/>
    </source>
</evidence>
<dbReference type="InterPro" id="IPR001680">
    <property type="entry name" value="WD40_rpt"/>
</dbReference>
<keyword evidence="4" id="KW-0677">Repeat</keyword>
<feature type="repeat" description="WD" evidence="5">
    <location>
        <begin position="121"/>
        <end position="154"/>
    </location>
</feature>
<dbReference type="SUPFAM" id="SSF50978">
    <property type="entry name" value="WD40 repeat-like"/>
    <property type="match status" value="1"/>
</dbReference>
<protein>
    <recommendedName>
        <fullName evidence="6">Pre-rRNA-processing protein IPI3</fullName>
    </recommendedName>
</protein>
<evidence type="ECO:0000313" key="8">
    <source>
        <dbReference type="EMBL" id="KXT01541.1"/>
    </source>
</evidence>
<evidence type="ECO:0000256" key="7">
    <source>
        <dbReference type="SAM" id="MobiDB-lite"/>
    </source>
</evidence>
<sequence length="513" mass="55560">MLTEHYIVSLGVPLKPPGSNVPKDAGIFVHEQQQQRAVFKKSATPPNCLAVSDTHIFAAQHAQRVVHVYSRDKASQEATIAFNEPISSIALACNDAVLFLGSHQGRIFVWEVATGRQLATNTAHLQAVTALSVDATSNFLLSASNDSTIHVWSIPALLSFATAHMIADPLSTLSDHHAAITALCVGHGASHCNFALSFSKDRTARMWDYRTNHTLRTYLLPAIPSSAVLDPADRVVYVGYEDGNVQSLDLYTSVGRDLAAVQHGVHAAVPVQASPKSLWRLSDASYGSVLSMSISYDGTSIITGHQSGHVLSWDVARGQACALAHVPFHAPVTNLIFLPITGLRDRHSPSKKIRINEIVKPKFAALTTSETAAVPANYNMHVQLSAQLPASNSEFWENITTPTFSAVLLDEGLSELASWGKNALQANRDAEAGEHDFMALDGPAPIGTTTEQENAHLRAQLRAMQNVQKKVLEKMTKLSDEKRALLNKEQKRLAKRSANGQNGASHEEDDSSD</sequence>
<comment type="similarity">
    <text evidence="2 6">Belongs to the WD repeat IPI3/WDR18 family.</text>
</comment>
<dbReference type="GO" id="GO:0120330">
    <property type="term" value="C:rixosome complex"/>
    <property type="evidence" value="ECO:0007669"/>
    <property type="project" value="UniProtKB-UniRule"/>
</dbReference>
<dbReference type="EMBL" id="LFZN01000053">
    <property type="protein sequence ID" value="KXT01541.1"/>
    <property type="molecule type" value="Genomic_DNA"/>
</dbReference>
<keyword evidence="6" id="KW-0698">rRNA processing</keyword>
<evidence type="ECO:0000256" key="4">
    <source>
        <dbReference type="ARBA" id="ARBA00022737"/>
    </source>
</evidence>
<dbReference type="PROSITE" id="PS50294">
    <property type="entry name" value="WD_REPEATS_REGION"/>
    <property type="match status" value="1"/>
</dbReference>
<evidence type="ECO:0000256" key="3">
    <source>
        <dbReference type="ARBA" id="ARBA00022574"/>
    </source>
</evidence>
<feature type="region of interest" description="Disordered" evidence="7">
    <location>
        <begin position="479"/>
        <end position="513"/>
    </location>
</feature>
<evidence type="ECO:0000256" key="2">
    <source>
        <dbReference type="ARBA" id="ARBA00010143"/>
    </source>
</evidence>
<dbReference type="InterPro" id="IPR036322">
    <property type="entry name" value="WD40_repeat_dom_sf"/>
</dbReference>
<keyword evidence="6" id="KW-0539">Nucleus</keyword>
<organism evidence="8 9">
    <name type="scientific">Pseudocercospora eumusae</name>
    <dbReference type="NCBI Taxonomy" id="321146"/>
    <lineage>
        <taxon>Eukaryota</taxon>
        <taxon>Fungi</taxon>
        <taxon>Dikarya</taxon>
        <taxon>Ascomycota</taxon>
        <taxon>Pezizomycotina</taxon>
        <taxon>Dothideomycetes</taxon>
        <taxon>Dothideomycetidae</taxon>
        <taxon>Mycosphaerellales</taxon>
        <taxon>Mycosphaerellaceae</taxon>
        <taxon>Pseudocercospora</taxon>
    </lineage>
</organism>
<dbReference type="GO" id="GO:0006261">
    <property type="term" value="P:DNA-templated DNA replication"/>
    <property type="evidence" value="ECO:0007669"/>
    <property type="project" value="TreeGrafter"/>
</dbReference>
<dbReference type="Proteomes" id="UP000070133">
    <property type="component" value="Unassembled WGS sequence"/>
</dbReference>
<dbReference type="Gene3D" id="2.130.10.10">
    <property type="entry name" value="YVTN repeat-like/Quinoprotein amine dehydrogenase"/>
    <property type="match status" value="2"/>
</dbReference>
<feature type="compositionally biased region" description="Basic and acidic residues" evidence="7">
    <location>
        <begin position="479"/>
        <end position="492"/>
    </location>
</feature>
<reference evidence="8 9" key="1">
    <citation type="submission" date="2015-07" db="EMBL/GenBank/DDBJ databases">
        <title>Comparative genomics of the Sigatoka disease complex on banana suggests a link between parallel evolutionary changes in Pseudocercospora fijiensis and Pseudocercospora eumusae and increased virulence on the banana host.</title>
        <authorList>
            <person name="Chang T.-C."/>
            <person name="Salvucci A."/>
            <person name="Crous P.W."/>
            <person name="Stergiopoulos I."/>
        </authorList>
    </citation>
    <scope>NUCLEOTIDE SEQUENCE [LARGE SCALE GENOMIC DNA]</scope>
    <source>
        <strain evidence="8 9">CBS 114824</strain>
    </source>
</reference>
<dbReference type="STRING" id="321146.A0A139HGD6"/>
<evidence type="ECO:0000313" key="9">
    <source>
        <dbReference type="Proteomes" id="UP000070133"/>
    </source>
</evidence>
<keyword evidence="3 5" id="KW-0853">WD repeat</keyword>
<dbReference type="PANTHER" id="PTHR18763:SF0">
    <property type="entry name" value="WD REPEAT-CONTAINING PROTEIN 18"/>
    <property type="match status" value="1"/>
</dbReference>
<dbReference type="PANTHER" id="PTHR18763">
    <property type="entry name" value="WD-REPEAT PROTEIN 18"/>
    <property type="match status" value="1"/>
</dbReference>
<dbReference type="GO" id="GO:0005656">
    <property type="term" value="C:nuclear pre-replicative complex"/>
    <property type="evidence" value="ECO:0007669"/>
    <property type="project" value="TreeGrafter"/>
</dbReference>
<keyword evidence="9" id="KW-1185">Reference proteome</keyword>
<proteinExistence type="inferred from homology"/>
<comment type="caution">
    <text evidence="8">The sequence shown here is derived from an EMBL/GenBank/DDBJ whole genome shotgun (WGS) entry which is preliminary data.</text>
</comment>
<dbReference type="InterPro" id="IPR045227">
    <property type="entry name" value="WDR18/Ipi3/RID3"/>
</dbReference>
<dbReference type="PROSITE" id="PS50082">
    <property type="entry name" value="WD_REPEATS_2"/>
    <property type="match status" value="1"/>
</dbReference>
<dbReference type="OrthoDB" id="756370at2759"/>
<name>A0A139HGD6_9PEZI</name>
<dbReference type="AlphaFoldDB" id="A0A139HGD6"/>
<evidence type="ECO:0000256" key="5">
    <source>
        <dbReference type="PROSITE-ProRule" id="PRU00221"/>
    </source>
</evidence>
<dbReference type="SMART" id="SM00320">
    <property type="entry name" value="WD40"/>
    <property type="match status" value="5"/>
</dbReference>
<dbReference type="GO" id="GO:0006364">
    <property type="term" value="P:rRNA processing"/>
    <property type="evidence" value="ECO:0007669"/>
    <property type="project" value="UniProtKB-UniRule"/>
</dbReference>
<dbReference type="InterPro" id="IPR015943">
    <property type="entry name" value="WD40/YVTN_repeat-like_dom_sf"/>
</dbReference>